<comment type="caution">
    <text evidence="3">The sequence shown here is derived from an EMBL/GenBank/DDBJ whole genome shotgun (WGS) entry which is preliminary data.</text>
</comment>
<reference evidence="3" key="1">
    <citation type="submission" date="2023-03" db="EMBL/GenBank/DDBJ databases">
        <title>Massive genome expansion in bonnet fungi (Mycena s.s.) driven by repeated elements and novel gene families across ecological guilds.</title>
        <authorList>
            <consortium name="Lawrence Berkeley National Laboratory"/>
            <person name="Harder C.B."/>
            <person name="Miyauchi S."/>
            <person name="Viragh M."/>
            <person name="Kuo A."/>
            <person name="Thoen E."/>
            <person name="Andreopoulos B."/>
            <person name="Lu D."/>
            <person name="Skrede I."/>
            <person name="Drula E."/>
            <person name="Henrissat B."/>
            <person name="Morin E."/>
            <person name="Kohler A."/>
            <person name="Barry K."/>
            <person name="LaButti K."/>
            <person name="Morin E."/>
            <person name="Salamov A."/>
            <person name="Lipzen A."/>
            <person name="Mereny Z."/>
            <person name="Hegedus B."/>
            <person name="Baldrian P."/>
            <person name="Stursova M."/>
            <person name="Weitz H."/>
            <person name="Taylor A."/>
            <person name="Grigoriev I.V."/>
            <person name="Nagy L.G."/>
            <person name="Martin F."/>
            <person name="Kauserud H."/>
        </authorList>
    </citation>
    <scope>NUCLEOTIDE SEQUENCE</scope>
    <source>
        <strain evidence="3">CBHHK067</strain>
    </source>
</reference>
<gene>
    <name evidence="3" type="ORF">B0H17DRAFT_1090297</name>
</gene>
<keyword evidence="1" id="KW-0812">Transmembrane</keyword>
<keyword evidence="1" id="KW-0472">Membrane</keyword>
<dbReference type="InterPro" id="IPR014025">
    <property type="entry name" value="Glutaredoxin_subgr"/>
</dbReference>
<feature type="transmembrane region" description="Helical" evidence="1">
    <location>
        <begin position="21"/>
        <end position="40"/>
    </location>
</feature>
<dbReference type="PANTHER" id="PTHR45694">
    <property type="entry name" value="GLUTAREDOXIN 2"/>
    <property type="match status" value="1"/>
</dbReference>
<proteinExistence type="predicted"/>
<dbReference type="CDD" id="cd03419">
    <property type="entry name" value="GRX_GRXh_1_2_like"/>
    <property type="match status" value="1"/>
</dbReference>
<evidence type="ECO:0000256" key="1">
    <source>
        <dbReference type="SAM" id="Phobius"/>
    </source>
</evidence>
<dbReference type="AlphaFoldDB" id="A0AAD7G7Z5"/>
<dbReference type="Pfam" id="PF00462">
    <property type="entry name" value="Glutaredoxin"/>
    <property type="match status" value="1"/>
</dbReference>
<keyword evidence="1" id="KW-1133">Transmembrane helix</keyword>
<dbReference type="PROSITE" id="PS51354">
    <property type="entry name" value="GLUTAREDOXIN_2"/>
    <property type="match status" value="1"/>
</dbReference>
<dbReference type="EMBL" id="JARKIE010000213">
    <property type="protein sequence ID" value="KAJ7665703.1"/>
    <property type="molecule type" value="Genomic_DNA"/>
</dbReference>
<dbReference type="GO" id="GO:0015038">
    <property type="term" value="F:glutathione disulfide oxidoreductase activity"/>
    <property type="evidence" value="ECO:0007669"/>
    <property type="project" value="TreeGrafter"/>
</dbReference>
<dbReference type="GO" id="GO:0000324">
    <property type="term" value="C:fungal-type vacuole"/>
    <property type="evidence" value="ECO:0007669"/>
    <property type="project" value="TreeGrafter"/>
</dbReference>
<dbReference type="PANTHER" id="PTHR45694:SF5">
    <property type="entry name" value="GLUTAREDOXIN 2"/>
    <property type="match status" value="1"/>
</dbReference>
<accession>A0AAD7G7Z5</accession>
<evidence type="ECO:0000313" key="4">
    <source>
        <dbReference type="Proteomes" id="UP001221757"/>
    </source>
</evidence>
<dbReference type="GO" id="GO:0034599">
    <property type="term" value="P:cellular response to oxidative stress"/>
    <property type="evidence" value="ECO:0007669"/>
    <property type="project" value="TreeGrafter"/>
</dbReference>
<dbReference type="PRINTS" id="PR00160">
    <property type="entry name" value="GLUTAREDOXIN"/>
</dbReference>
<dbReference type="Proteomes" id="UP001221757">
    <property type="component" value="Unassembled WGS sequence"/>
</dbReference>
<sequence length="226" mass="25223">MDTQKKRMAPVSGSSPIRRRRFIVVLIALVGFIYFFGSPFQLPAALKDVSGISRANIVQLVKPKSKGAAKVHEIFGLLHLVTGDSEHEHILGHTESFDPTKPVDMALYAAGANEDMDWNERVRELNERYPLVVFSKSYCPYSRRAKALLATYDLSPPPKVIEVDLRDDATQVKHVLTRLTHHSTFPNVIIRGKSIGGSDQLQAHHADKSLRRMLEGAGMTIRGDIQ</sequence>
<dbReference type="InterPro" id="IPR002109">
    <property type="entry name" value="Glutaredoxin"/>
</dbReference>
<dbReference type="GO" id="GO:0005801">
    <property type="term" value="C:cis-Golgi network"/>
    <property type="evidence" value="ECO:0007669"/>
    <property type="project" value="TreeGrafter"/>
</dbReference>
<evidence type="ECO:0000313" key="3">
    <source>
        <dbReference type="EMBL" id="KAJ7665703.1"/>
    </source>
</evidence>
<dbReference type="Gene3D" id="3.40.30.10">
    <property type="entry name" value="Glutaredoxin"/>
    <property type="match status" value="1"/>
</dbReference>
<keyword evidence="4" id="KW-1185">Reference proteome</keyword>
<organism evidence="3 4">
    <name type="scientific">Mycena rosella</name>
    <name type="common">Pink bonnet</name>
    <name type="synonym">Agaricus rosellus</name>
    <dbReference type="NCBI Taxonomy" id="1033263"/>
    <lineage>
        <taxon>Eukaryota</taxon>
        <taxon>Fungi</taxon>
        <taxon>Dikarya</taxon>
        <taxon>Basidiomycota</taxon>
        <taxon>Agaricomycotina</taxon>
        <taxon>Agaricomycetes</taxon>
        <taxon>Agaricomycetidae</taxon>
        <taxon>Agaricales</taxon>
        <taxon>Marasmiineae</taxon>
        <taxon>Mycenaceae</taxon>
        <taxon>Mycena</taxon>
    </lineage>
</organism>
<dbReference type="SUPFAM" id="SSF52833">
    <property type="entry name" value="Thioredoxin-like"/>
    <property type="match status" value="1"/>
</dbReference>
<protein>
    <submittedName>
        <fullName evidence="3">Thioredoxin-like protein</fullName>
    </submittedName>
</protein>
<feature type="domain" description="Glutaredoxin" evidence="2">
    <location>
        <begin position="132"/>
        <end position="195"/>
    </location>
</feature>
<dbReference type="InterPro" id="IPR036249">
    <property type="entry name" value="Thioredoxin-like_sf"/>
</dbReference>
<name>A0AAD7G7Z5_MYCRO</name>
<dbReference type="GO" id="GO:0005796">
    <property type="term" value="C:Golgi lumen"/>
    <property type="evidence" value="ECO:0007669"/>
    <property type="project" value="TreeGrafter"/>
</dbReference>
<evidence type="ECO:0000259" key="2">
    <source>
        <dbReference type="Pfam" id="PF00462"/>
    </source>
</evidence>